<evidence type="ECO:0000313" key="1">
    <source>
        <dbReference type="EMBL" id="EEG56423.1"/>
    </source>
</evidence>
<sequence length="39" mass="4436">MSRSAKASWIEIIKLGDMLKYLESRSAKASWIEIPPESI</sequence>
<reference evidence="1 2" key="1">
    <citation type="submission" date="2009-01" db="EMBL/GenBank/DDBJ databases">
        <authorList>
            <person name="Fulton L."/>
            <person name="Clifton S."/>
            <person name="Fulton B."/>
            <person name="Xu J."/>
            <person name="Minx P."/>
            <person name="Pepin K.H."/>
            <person name="Johnson M."/>
            <person name="Bhonagiri V."/>
            <person name="Nash W.E."/>
            <person name="Mardis E.R."/>
            <person name="Wilson R.K."/>
        </authorList>
    </citation>
    <scope>NUCLEOTIDE SEQUENCE [LARGE SCALE GENOMIC DNA]</scope>
    <source>
        <strain evidence="1 2">DSM 15981</strain>
    </source>
</reference>
<organism evidence="1 2">
    <name type="scientific">[Clostridium] asparagiforme DSM 15981</name>
    <dbReference type="NCBI Taxonomy" id="518636"/>
    <lineage>
        <taxon>Bacteria</taxon>
        <taxon>Bacillati</taxon>
        <taxon>Bacillota</taxon>
        <taxon>Clostridia</taxon>
        <taxon>Lachnospirales</taxon>
        <taxon>Lachnospiraceae</taxon>
        <taxon>Enterocloster</taxon>
    </lineage>
</organism>
<proteinExistence type="predicted"/>
<keyword evidence="2" id="KW-1185">Reference proteome</keyword>
<gene>
    <name evidence="1" type="ORF">CLOSTASPAR_01484</name>
</gene>
<dbReference type="AlphaFoldDB" id="C0CWW3"/>
<reference evidence="1 2" key="2">
    <citation type="submission" date="2009-02" db="EMBL/GenBank/DDBJ databases">
        <title>Draft genome sequence of Clostridium asparagiforme (DSM 15981).</title>
        <authorList>
            <person name="Sudarsanam P."/>
            <person name="Ley R."/>
            <person name="Guruge J."/>
            <person name="Turnbaugh P.J."/>
            <person name="Mahowald M."/>
            <person name="Liep D."/>
            <person name="Gordon J."/>
        </authorList>
    </citation>
    <scope>NUCLEOTIDE SEQUENCE [LARGE SCALE GENOMIC DNA]</scope>
    <source>
        <strain evidence="1 2">DSM 15981</strain>
    </source>
</reference>
<name>C0CWW3_9FIRM</name>
<comment type="caution">
    <text evidence="1">The sequence shown here is derived from an EMBL/GenBank/DDBJ whole genome shotgun (WGS) entry which is preliminary data.</text>
</comment>
<dbReference type="HOGENOM" id="CLU_3307061_0_0_9"/>
<evidence type="ECO:0000313" key="2">
    <source>
        <dbReference type="Proteomes" id="UP000004756"/>
    </source>
</evidence>
<dbReference type="Proteomes" id="UP000004756">
    <property type="component" value="Unassembled WGS sequence"/>
</dbReference>
<dbReference type="EMBL" id="ACCJ01000068">
    <property type="protein sequence ID" value="EEG56423.1"/>
    <property type="molecule type" value="Genomic_DNA"/>
</dbReference>
<protein>
    <submittedName>
        <fullName evidence="1">Uncharacterized protein</fullName>
    </submittedName>
</protein>
<accession>C0CWW3</accession>